<keyword evidence="1" id="KW-0812">Transmembrane</keyword>
<dbReference type="PROSITE" id="PS50943">
    <property type="entry name" value="HTH_CROC1"/>
    <property type="match status" value="1"/>
</dbReference>
<gene>
    <name evidence="3" type="ORF">TLEXVJXA_CDS0548</name>
</gene>
<dbReference type="InterPro" id="IPR001387">
    <property type="entry name" value="Cro/C1-type_HTH"/>
</dbReference>
<keyword evidence="1" id="KW-0472">Membrane</keyword>
<accession>A0AAU7E3U7</accession>
<sequence>MPLVTYAFAFIAERISLLILALISNVMLLLRVKYRVGDENYNTKLIRCATIYRNIFNLVRYTISRVYSPGKQLRSYVMKPQPTEFSTRLRETMRAKGIMQIEMAQRCGVTQSAISHLCCGRNNIADVNLLFKMADVLEVDPRWLAEGDA</sequence>
<dbReference type="GO" id="GO:0003677">
    <property type="term" value="F:DNA binding"/>
    <property type="evidence" value="ECO:0007669"/>
    <property type="project" value="InterPro"/>
</dbReference>
<dbReference type="SMART" id="SM00530">
    <property type="entry name" value="HTH_XRE"/>
    <property type="match status" value="1"/>
</dbReference>
<protein>
    <submittedName>
        <fullName evidence="3">Transcriptional regulator</fullName>
    </submittedName>
</protein>
<evidence type="ECO:0000313" key="3">
    <source>
        <dbReference type="EMBL" id="XBH24333.1"/>
    </source>
</evidence>
<dbReference type="Gene3D" id="1.10.260.40">
    <property type="entry name" value="lambda repressor-like DNA-binding domains"/>
    <property type="match status" value="1"/>
</dbReference>
<name>A0AAU7E3U7_9VIRU</name>
<proteinExistence type="predicted"/>
<feature type="domain" description="HTH cro/C1-type" evidence="2">
    <location>
        <begin position="89"/>
        <end position="144"/>
    </location>
</feature>
<dbReference type="EMBL" id="PP664540">
    <property type="protein sequence ID" value="XBH24333.1"/>
    <property type="molecule type" value="Genomic_DNA"/>
</dbReference>
<feature type="transmembrane region" description="Helical" evidence="1">
    <location>
        <begin position="6"/>
        <end position="30"/>
    </location>
</feature>
<dbReference type="SUPFAM" id="SSF47413">
    <property type="entry name" value="lambda repressor-like DNA-binding domains"/>
    <property type="match status" value="1"/>
</dbReference>
<organism evidence="3">
    <name type="scientific">Salmonella phage pJS4</name>
    <dbReference type="NCBI Taxonomy" id="3141578"/>
    <lineage>
        <taxon>Viruses</taxon>
    </lineage>
</organism>
<reference evidence="3" key="1">
    <citation type="submission" date="2024-04" db="EMBL/GenBank/DDBJ databases">
        <title>Whole genome sequence of Salmonella Infantis pESI phage B1.</title>
        <authorList>
            <person name="Stephen J."/>
            <person name="Lekshmi M."/>
            <person name="Rajendran K."/>
            <person name="Nayak B.B."/>
            <person name="Kumar S.H."/>
        </authorList>
    </citation>
    <scope>NUCLEOTIDE SEQUENCE</scope>
</reference>
<dbReference type="CDD" id="cd00093">
    <property type="entry name" value="HTH_XRE"/>
    <property type="match status" value="1"/>
</dbReference>
<keyword evidence="1" id="KW-1133">Transmembrane helix</keyword>
<evidence type="ECO:0000256" key="1">
    <source>
        <dbReference type="SAM" id="Phobius"/>
    </source>
</evidence>
<evidence type="ECO:0000259" key="2">
    <source>
        <dbReference type="PROSITE" id="PS50943"/>
    </source>
</evidence>
<dbReference type="Pfam" id="PF01381">
    <property type="entry name" value="HTH_3"/>
    <property type="match status" value="1"/>
</dbReference>
<dbReference type="InterPro" id="IPR010982">
    <property type="entry name" value="Lambda_DNA-bd_dom_sf"/>
</dbReference>